<evidence type="ECO:0000313" key="1">
    <source>
        <dbReference type="EMBL" id="CRL07987.1"/>
    </source>
</evidence>
<dbReference type="EMBL" id="CVRI01000074">
    <property type="protein sequence ID" value="CRL07987.1"/>
    <property type="molecule type" value="Genomic_DNA"/>
</dbReference>
<sequence length="165" mass="19443">MKQISKWKKYKKDRQNFYVRYATSEKKQNVNLFEELFLPSNAFIFSSGVIFPPTITEEHNGKLGSLAPLPSVIYVIRQMSTKNKNSCLQKFCFHCFLKLFLSKSKRKNRCALNSIEVWRRTCSIYHGGRIYSEAQSMIQEYCCYVTSRSTIDYEPKITSMWITKK</sequence>
<proteinExistence type="predicted"/>
<name>A0A1J1J6F3_9DIPT</name>
<gene>
    <name evidence="1" type="ORF">CLUMA_CG021060</name>
</gene>
<dbReference type="AlphaFoldDB" id="A0A1J1J6F3"/>
<dbReference type="Proteomes" id="UP000183832">
    <property type="component" value="Unassembled WGS sequence"/>
</dbReference>
<protein>
    <submittedName>
        <fullName evidence="1">CLUMA_CG021060, isoform A</fullName>
    </submittedName>
</protein>
<organism evidence="1 2">
    <name type="scientific">Clunio marinus</name>
    <dbReference type="NCBI Taxonomy" id="568069"/>
    <lineage>
        <taxon>Eukaryota</taxon>
        <taxon>Metazoa</taxon>
        <taxon>Ecdysozoa</taxon>
        <taxon>Arthropoda</taxon>
        <taxon>Hexapoda</taxon>
        <taxon>Insecta</taxon>
        <taxon>Pterygota</taxon>
        <taxon>Neoptera</taxon>
        <taxon>Endopterygota</taxon>
        <taxon>Diptera</taxon>
        <taxon>Nematocera</taxon>
        <taxon>Chironomoidea</taxon>
        <taxon>Chironomidae</taxon>
        <taxon>Clunio</taxon>
    </lineage>
</organism>
<accession>A0A1J1J6F3</accession>
<evidence type="ECO:0000313" key="2">
    <source>
        <dbReference type="Proteomes" id="UP000183832"/>
    </source>
</evidence>
<reference evidence="1 2" key="1">
    <citation type="submission" date="2015-04" db="EMBL/GenBank/DDBJ databases">
        <authorList>
            <person name="Syromyatnikov M.Y."/>
            <person name="Popov V.N."/>
        </authorList>
    </citation>
    <scope>NUCLEOTIDE SEQUENCE [LARGE SCALE GENOMIC DNA]</scope>
</reference>
<keyword evidence="2" id="KW-1185">Reference proteome</keyword>